<keyword evidence="6" id="KW-0371">Homeobox</keyword>
<comment type="caution">
    <text evidence="12">The sequence shown here is derived from an EMBL/GenBank/DDBJ whole genome shotgun (WGS) entry which is preliminary data.</text>
</comment>
<dbReference type="FunFam" id="1.10.260.40:FF:000010">
    <property type="entry name" value="Cut-like homeobox 1a"/>
    <property type="match status" value="1"/>
</dbReference>
<keyword evidence="4 9" id="KW-0175">Coiled coil</keyword>
<dbReference type="AlphaFoldDB" id="A0A8S3YNR5"/>
<evidence type="ECO:0000256" key="3">
    <source>
        <dbReference type="ARBA" id="ARBA00023015"/>
    </source>
</evidence>
<feature type="compositionally biased region" description="Polar residues" evidence="10">
    <location>
        <begin position="760"/>
        <end position="772"/>
    </location>
</feature>
<feature type="coiled-coil region" evidence="9">
    <location>
        <begin position="93"/>
        <end position="211"/>
    </location>
</feature>
<feature type="compositionally biased region" description="Polar residues" evidence="10">
    <location>
        <begin position="699"/>
        <end position="709"/>
    </location>
</feature>
<dbReference type="FunFam" id="1.10.260.40:FF:000027">
    <property type="entry name" value="Homeobox protein cut-like"/>
    <property type="match status" value="1"/>
</dbReference>
<evidence type="ECO:0000256" key="10">
    <source>
        <dbReference type="SAM" id="MobiDB-lite"/>
    </source>
</evidence>
<evidence type="ECO:0000256" key="6">
    <source>
        <dbReference type="ARBA" id="ARBA00023155"/>
    </source>
</evidence>
<keyword evidence="5" id="KW-0238">DNA-binding</keyword>
<feature type="coiled-coil region" evidence="9">
    <location>
        <begin position="3"/>
        <end position="49"/>
    </location>
</feature>
<evidence type="ECO:0000256" key="7">
    <source>
        <dbReference type="ARBA" id="ARBA00023163"/>
    </source>
</evidence>
<evidence type="ECO:0000256" key="1">
    <source>
        <dbReference type="ARBA" id="ARBA00004123"/>
    </source>
</evidence>
<protein>
    <recommendedName>
        <fullName evidence="11">CUT domain-containing protein</fullName>
    </recommendedName>
</protein>
<dbReference type="PANTHER" id="PTHR14043:SF2">
    <property type="entry name" value="HOMEOBOX PROTEIN CUT"/>
    <property type="match status" value="1"/>
</dbReference>
<accession>A0A8S3YNR5</accession>
<feature type="region of interest" description="Disordered" evidence="10">
    <location>
        <begin position="690"/>
        <end position="789"/>
    </location>
</feature>
<evidence type="ECO:0000256" key="5">
    <source>
        <dbReference type="ARBA" id="ARBA00023125"/>
    </source>
</evidence>
<evidence type="ECO:0000313" key="12">
    <source>
        <dbReference type="EMBL" id="CAG5118754.1"/>
    </source>
</evidence>
<dbReference type="InterPro" id="IPR003350">
    <property type="entry name" value="CUT_dom"/>
</dbReference>
<name>A0A8S3YNR5_9EUPU</name>
<dbReference type="GO" id="GO:0000981">
    <property type="term" value="F:DNA-binding transcription factor activity, RNA polymerase II-specific"/>
    <property type="evidence" value="ECO:0007669"/>
    <property type="project" value="TreeGrafter"/>
</dbReference>
<dbReference type="Gene3D" id="1.10.260.40">
    <property type="entry name" value="lambda repressor-like DNA-binding domains"/>
    <property type="match status" value="2"/>
</dbReference>
<keyword evidence="7" id="KW-0804">Transcription</keyword>
<organism evidence="12 13">
    <name type="scientific">Candidula unifasciata</name>
    <dbReference type="NCBI Taxonomy" id="100452"/>
    <lineage>
        <taxon>Eukaryota</taxon>
        <taxon>Metazoa</taxon>
        <taxon>Spiralia</taxon>
        <taxon>Lophotrochozoa</taxon>
        <taxon>Mollusca</taxon>
        <taxon>Gastropoda</taxon>
        <taxon>Heterobranchia</taxon>
        <taxon>Euthyneura</taxon>
        <taxon>Panpulmonata</taxon>
        <taxon>Eupulmonata</taxon>
        <taxon>Stylommatophora</taxon>
        <taxon>Helicina</taxon>
        <taxon>Helicoidea</taxon>
        <taxon>Geomitridae</taxon>
        <taxon>Candidula</taxon>
    </lineage>
</organism>
<feature type="domain" description="CUT" evidence="11">
    <location>
        <begin position="825"/>
        <end position="912"/>
    </location>
</feature>
<keyword evidence="2" id="KW-0677">Repeat</keyword>
<keyword evidence="3" id="KW-0805">Transcription regulation</keyword>
<keyword evidence="8" id="KW-0539">Nucleus</keyword>
<dbReference type="OrthoDB" id="10257567at2759"/>
<sequence>VTIKQLKEKLKEHEERVEATAQNRAKEKERELQRIFAEKERQLQETQLAVAKKLGEAEHQITSLHSALESVKSELFEVKAKYDEATSAKSDEMEIVMADLERANERAASAERQVERLKQQLAMATENLSQQSQEDLAQHTTASDQAMDILKRSTLEVELATKEKEIAQLVEDVQRLQASLSKLRETTSAQVARLEEELTAKNLAFRALEDKLRTQEDYEEVKRELRVLKSIEFANVTSEEGIPEESKSLEVLLLEKNKFLQTENTHLKVVNSGLTAPATDIDLFTSMAVSDLPGNTHRISTTLSSGRQSPGKNCKLSPDRIALGSNNGQPQSPVTSLHSHMDPRHFAPPMSPFYPFSSSPFHPAFLPLNMVKSEVSSTSGILDTGYVAKTVRELLSIHNIGQRLFAKHVLGLSQGTVSELLSKPKSWDKLTEKGRESYRKMHAWATDDTNVMALKAISPKKVYPLGIPIHYTHSLYPFTIPIHYTHSVYPLGTHPISANNSYKEKEDSATEERIASILSEAQMAMNMKKNVEQLQVSSAVVSSIYHNELNKIRTPSPALPVMSPTIYPALTPPTAPHYAQEHSRKIRDSESRHHSNSSSQSEAASAQEMVTRIYRQELEKLKKAADAAGNIAASSMYAQELDRLNLAQNSTLPLSSSSSRTHHSFLSPLPEVDCPQPSPLALVCRSTRPNGLKLKTEPPDSTSDETASHMNDCGAIDLSKPSPQTSTTPSSSPTSESTPHTGSAFFSVHPRHNGQDSRTSESPQAATQKQHQGSTGGSTFGSTPPTECLSPLQRMQNIANSFASRPHMGLPNAKPLRAVLPPITQEEFDRYANMNTDDLVKKVKETLSQYSISQRLFGESVLGLSQGSVSDLLARPKPWHMLTQKGREPFIRMQIFLEDADSIPKLVASQYRVPPDKLIRSNSRGSNEPGRHTL</sequence>
<evidence type="ECO:0000256" key="4">
    <source>
        <dbReference type="ARBA" id="ARBA00023054"/>
    </source>
</evidence>
<dbReference type="PANTHER" id="PTHR14043">
    <property type="entry name" value="CCAAT DISPLACEMENT PROTEIN-RELATED"/>
    <property type="match status" value="1"/>
</dbReference>
<gene>
    <name evidence="12" type="ORF">CUNI_LOCUS4312</name>
</gene>
<evidence type="ECO:0000259" key="11">
    <source>
        <dbReference type="PROSITE" id="PS51042"/>
    </source>
</evidence>
<feature type="non-terminal residue" evidence="12">
    <location>
        <position position="1"/>
    </location>
</feature>
<feature type="non-terminal residue" evidence="12">
    <location>
        <position position="934"/>
    </location>
</feature>
<dbReference type="Pfam" id="PF02376">
    <property type="entry name" value="CUT"/>
    <property type="match status" value="2"/>
</dbReference>
<feature type="region of interest" description="Disordered" evidence="10">
    <location>
        <begin position="570"/>
        <end position="607"/>
    </location>
</feature>
<keyword evidence="13" id="KW-1185">Reference proteome</keyword>
<dbReference type="GO" id="GO:0005634">
    <property type="term" value="C:nucleus"/>
    <property type="evidence" value="ECO:0007669"/>
    <property type="project" value="UniProtKB-SubCell"/>
</dbReference>
<evidence type="ECO:0000313" key="13">
    <source>
        <dbReference type="Proteomes" id="UP000678393"/>
    </source>
</evidence>
<feature type="domain" description="CUT" evidence="11">
    <location>
        <begin position="373"/>
        <end position="460"/>
    </location>
</feature>
<proteinExistence type="predicted"/>
<evidence type="ECO:0000256" key="8">
    <source>
        <dbReference type="ARBA" id="ARBA00023242"/>
    </source>
</evidence>
<feature type="compositionally biased region" description="Low complexity" evidence="10">
    <location>
        <begin position="719"/>
        <end position="743"/>
    </location>
</feature>
<dbReference type="InterPro" id="IPR010982">
    <property type="entry name" value="Lambda_DNA-bd_dom_sf"/>
</dbReference>
<evidence type="ECO:0000256" key="2">
    <source>
        <dbReference type="ARBA" id="ARBA00022737"/>
    </source>
</evidence>
<dbReference type="GO" id="GO:0000977">
    <property type="term" value="F:RNA polymerase II transcription regulatory region sequence-specific DNA binding"/>
    <property type="evidence" value="ECO:0007669"/>
    <property type="project" value="TreeGrafter"/>
</dbReference>
<comment type="subcellular location">
    <subcellularLocation>
        <location evidence="1">Nucleus</location>
    </subcellularLocation>
</comment>
<feature type="compositionally biased region" description="Low complexity" evidence="10">
    <location>
        <begin position="596"/>
        <end position="607"/>
    </location>
</feature>
<evidence type="ECO:0000256" key="9">
    <source>
        <dbReference type="SAM" id="Coils"/>
    </source>
</evidence>
<dbReference type="EMBL" id="CAJHNH020000602">
    <property type="protein sequence ID" value="CAG5118754.1"/>
    <property type="molecule type" value="Genomic_DNA"/>
</dbReference>
<dbReference type="SUPFAM" id="SSF47413">
    <property type="entry name" value="lambda repressor-like DNA-binding domains"/>
    <property type="match status" value="2"/>
</dbReference>
<dbReference type="SMART" id="SM01109">
    <property type="entry name" value="CUT"/>
    <property type="match status" value="2"/>
</dbReference>
<reference evidence="12" key="1">
    <citation type="submission" date="2021-04" db="EMBL/GenBank/DDBJ databases">
        <authorList>
            <consortium name="Molecular Ecology Group"/>
        </authorList>
    </citation>
    <scope>NUCLEOTIDE SEQUENCE</scope>
</reference>
<dbReference type="Proteomes" id="UP000678393">
    <property type="component" value="Unassembled WGS sequence"/>
</dbReference>
<dbReference type="PROSITE" id="PS51042">
    <property type="entry name" value="CUT"/>
    <property type="match status" value="2"/>
</dbReference>
<feature type="compositionally biased region" description="Basic and acidic residues" evidence="10">
    <location>
        <begin position="579"/>
        <end position="593"/>
    </location>
</feature>